<accession>A0A0F9C7L8</accession>
<name>A0A0F9C7L8_9ZZZZ</name>
<dbReference type="AlphaFoldDB" id="A0A0F9C7L8"/>
<reference evidence="1" key="1">
    <citation type="journal article" date="2015" name="Nature">
        <title>Complex archaea that bridge the gap between prokaryotes and eukaryotes.</title>
        <authorList>
            <person name="Spang A."/>
            <person name="Saw J.H."/>
            <person name="Jorgensen S.L."/>
            <person name="Zaremba-Niedzwiedzka K."/>
            <person name="Martijn J."/>
            <person name="Lind A.E."/>
            <person name="van Eijk R."/>
            <person name="Schleper C."/>
            <person name="Guy L."/>
            <person name="Ettema T.J."/>
        </authorList>
    </citation>
    <scope>NUCLEOTIDE SEQUENCE</scope>
</reference>
<evidence type="ECO:0000313" key="1">
    <source>
        <dbReference type="EMBL" id="KKL45194.1"/>
    </source>
</evidence>
<organism evidence="1">
    <name type="scientific">marine sediment metagenome</name>
    <dbReference type="NCBI Taxonomy" id="412755"/>
    <lineage>
        <taxon>unclassified sequences</taxon>
        <taxon>metagenomes</taxon>
        <taxon>ecological metagenomes</taxon>
    </lineage>
</organism>
<proteinExistence type="predicted"/>
<comment type="caution">
    <text evidence="1">The sequence shown here is derived from an EMBL/GenBank/DDBJ whole genome shotgun (WGS) entry which is preliminary data.</text>
</comment>
<sequence>MAMTNVRRNRRALELRSLMCSCGDTRELHMVRVRGRRRLGRCLRTKPAVCQCVKFTESQLPVRQK</sequence>
<gene>
    <name evidence="1" type="ORF">LCGC14_2358090</name>
</gene>
<dbReference type="EMBL" id="LAZR01034478">
    <property type="protein sequence ID" value="KKL45194.1"/>
    <property type="molecule type" value="Genomic_DNA"/>
</dbReference>
<protein>
    <submittedName>
        <fullName evidence="1">Uncharacterized protein</fullName>
    </submittedName>
</protein>